<evidence type="ECO:0000313" key="1">
    <source>
        <dbReference type="EMBL" id="PWJ93224.1"/>
    </source>
</evidence>
<dbReference type="EMBL" id="QGGI01000008">
    <property type="protein sequence ID" value="PWJ93224.1"/>
    <property type="molecule type" value="Genomic_DNA"/>
</dbReference>
<sequence>MNLNKKWFKLDNAGKLYSSTISSKATTIFRISVYLKQNININILEISLKNTLKRYPYFKVRLKRGLFWYYLEETDKNIPIQKETYYPCMNFNFKKSKSVPLRILYYNNKLSLEMSHVLTDGNGAIEFLKLLLAQYFEIKDQIKINIPSDIQISEETEDSFQKYYKRKIPGIKIGKTAFHFPFKKNKESIYSVTTAKIETDKLLKKSKELSASITELITALQINSIIEIIQKNKYKKRPVSINIPVNLRNIYPSKTMKNFFISITPTIDPRLGEFTFDEILQYTKNYIRQNTDKKYLNPIITRNVKNQKNILFSIFPLKIKDIGMPYIYKIFGEKNYTTGFSNLGILKFPEQIQKNIEEIEVIPPPSEGNLIKSALITNGKYTYLTFGNLTKDEQFETTFLKNLEKLNLNYELNTTKNKEKYPIFKLNDKKQKNNSTNIILEFQKKFHLN</sequence>
<gene>
    <name evidence="1" type="ORF">C7380_10853</name>
</gene>
<evidence type="ECO:0000313" key="2">
    <source>
        <dbReference type="Proteomes" id="UP000245921"/>
    </source>
</evidence>
<evidence type="ECO:0008006" key="3">
    <source>
        <dbReference type="Google" id="ProtNLM"/>
    </source>
</evidence>
<name>A0AA45HII9_9BACT</name>
<dbReference type="Proteomes" id="UP000245921">
    <property type="component" value="Unassembled WGS sequence"/>
</dbReference>
<organism evidence="1 2">
    <name type="scientific">Oceanotoga teriensis</name>
    <dbReference type="NCBI Taxonomy" id="515440"/>
    <lineage>
        <taxon>Bacteria</taxon>
        <taxon>Thermotogati</taxon>
        <taxon>Thermotogota</taxon>
        <taxon>Thermotogae</taxon>
        <taxon>Petrotogales</taxon>
        <taxon>Petrotogaceae</taxon>
        <taxon>Oceanotoga</taxon>
    </lineage>
</organism>
<dbReference type="RefSeq" id="WP_109604753.1">
    <property type="nucleotide sequence ID" value="NZ_JAMHJO010000011.1"/>
</dbReference>
<dbReference type="AlphaFoldDB" id="A0AA45HII9"/>
<proteinExistence type="predicted"/>
<accession>A0AA45HII9</accession>
<protein>
    <recommendedName>
        <fullName evidence="3">Alcohol acetyltransferase</fullName>
    </recommendedName>
</protein>
<keyword evidence="2" id="KW-1185">Reference proteome</keyword>
<comment type="caution">
    <text evidence="1">The sequence shown here is derived from an EMBL/GenBank/DDBJ whole genome shotgun (WGS) entry which is preliminary data.</text>
</comment>
<reference evidence="1 2" key="1">
    <citation type="submission" date="2018-05" db="EMBL/GenBank/DDBJ databases">
        <title>Genomic Encyclopedia of Type Strains, Phase IV (KMG-IV): sequencing the most valuable type-strain genomes for metagenomic binning, comparative biology and taxonomic classification.</title>
        <authorList>
            <person name="Goeker M."/>
        </authorList>
    </citation>
    <scope>NUCLEOTIDE SEQUENCE [LARGE SCALE GENOMIC DNA]</scope>
    <source>
        <strain evidence="1 2">DSM 24906</strain>
    </source>
</reference>